<dbReference type="InterPro" id="IPR058940">
    <property type="entry name" value="mS26_fungi"/>
</dbReference>
<dbReference type="VEuPathDB" id="FungiDB:PNEJI1_001516"/>
<sequence length="267" mass="31748">MFFRYSTEVILSKYHRKAQNVIFNSFIYIPGRKEHVFYAYFFRKISLKPEKKIKYLNLHKTVAEPKPENLKNETNSWKSTMAKIRRQYLTEYVMEHKKINDSKKITKKKVSKTEKSSLFADKDYKYFTPTIQSLFDNDYPLEDSNKLDRIARKSYNFEMTKKKKYEDRLYHFLTLYSYSEKFISTIEELDDAVNKCFQEIPTGLPPSYSIQFLQNKKEKLLYLKNTYPVHSEIFDALLGTVDGGKLGPDELMNINNIDDTDKSDIEN</sequence>
<name>L0PCC9_PNEJI</name>
<dbReference type="EMBL" id="CAKM01000229">
    <property type="protein sequence ID" value="CCJ30018.1"/>
    <property type="molecule type" value="Genomic_DNA"/>
</dbReference>
<dbReference type="Pfam" id="PF26163">
    <property type="entry name" value="mS26"/>
    <property type="match status" value="1"/>
</dbReference>
<dbReference type="AlphaFoldDB" id="L0PCC9"/>
<gene>
    <name evidence="1" type="ORF">PNEJI1_001516</name>
</gene>
<reference evidence="1 2" key="1">
    <citation type="journal article" date="2012" name="MBio">
        <title>De novo assembly of the Pneumocystis jirovecii genome from a single bronchoalveolar lavage fluid specimen from a patient.</title>
        <authorList>
            <person name="Cisse O.H."/>
            <person name="Pagni M."/>
            <person name="Hauser P.M."/>
        </authorList>
    </citation>
    <scope>NUCLEOTIDE SEQUENCE [LARGE SCALE GENOMIC DNA]</scope>
    <source>
        <strain evidence="1 2">SE8</strain>
    </source>
</reference>
<dbReference type="STRING" id="1209962.L0PCC9"/>
<proteinExistence type="predicted"/>
<evidence type="ECO:0000313" key="2">
    <source>
        <dbReference type="Proteomes" id="UP000010422"/>
    </source>
</evidence>
<protein>
    <submittedName>
        <fullName evidence="1">Uncharacterized protein</fullName>
    </submittedName>
</protein>
<comment type="caution">
    <text evidence="1">The sequence shown here is derived from an EMBL/GenBank/DDBJ whole genome shotgun (WGS) entry which is preliminary data.</text>
</comment>
<accession>L0PCC9</accession>
<evidence type="ECO:0000313" key="1">
    <source>
        <dbReference type="EMBL" id="CCJ30018.1"/>
    </source>
</evidence>
<dbReference type="Proteomes" id="UP000010422">
    <property type="component" value="Unassembled WGS sequence"/>
</dbReference>
<dbReference type="InParanoid" id="L0PCC9"/>
<organism evidence="2">
    <name type="scientific">Pneumocystis jirovecii</name>
    <name type="common">Human pneumocystis pneumonia agent</name>
    <dbReference type="NCBI Taxonomy" id="42068"/>
    <lineage>
        <taxon>Eukaryota</taxon>
        <taxon>Fungi</taxon>
        <taxon>Dikarya</taxon>
        <taxon>Ascomycota</taxon>
        <taxon>Taphrinomycotina</taxon>
        <taxon>Pneumocystomycetes</taxon>
        <taxon>Pneumocystaceae</taxon>
        <taxon>Pneumocystis</taxon>
    </lineage>
</organism>